<keyword evidence="3" id="KW-1185">Reference proteome</keyword>
<name>A0ABD3PGM5_9STRA</name>
<organism evidence="2 3">
    <name type="scientific">Cyclotella cryptica</name>
    <dbReference type="NCBI Taxonomy" id="29204"/>
    <lineage>
        <taxon>Eukaryota</taxon>
        <taxon>Sar</taxon>
        <taxon>Stramenopiles</taxon>
        <taxon>Ochrophyta</taxon>
        <taxon>Bacillariophyta</taxon>
        <taxon>Coscinodiscophyceae</taxon>
        <taxon>Thalassiosirophycidae</taxon>
        <taxon>Stephanodiscales</taxon>
        <taxon>Stephanodiscaceae</taxon>
        <taxon>Cyclotella</taxon>
    </lineage>
</organism>
<feature type="region of interest" description="Disordered" evidence="1">
    <location>
        <begin position="172"/>
        <end position="194"/>
    </location>
</feature>
<proteinExistence type="predicted"/>
<comment type="caution">
    <text evidence="2">The sequence shown here is derived from an EMBL/GenBank/DDBJ whole genome shotgun (WGS) entry which is preliminary data.</text>
</comment>
<dbReference type="EMBL" id="JABMIG020000180">
    <property type="protein sequence ID" value="KAL3787198.1"/>
    <property type="molecule type" value="Genomic_DNA"/>
</dbReference>
<dbReference type="Proteomes" id="UP001516023">
    <property type="component" value="Unassembled WGS sequence"/>
</dbReference>
<evidence type="ECO:0000313" key="3">
    <source>
        <dbReference type="Proteomes" id="UP001516023"/>
    </source>
</evidence>
<accession>A0ABD3PGM5</accession>
<dbReference type="Gene3D" id="2.40.280.10">
    <property type="match status" value="1"/>
</dbReference>
<dbReference type="InterPro" id="IPR023620">
    <property type="entry name" value="SmpB"/>
</dbReference>
<dbReference type="AlphaFoldDB" id="A0ABD3PGM5"/>
<reference evidence="2 3" key="1">
    <citation type="journal article" date="2020" name="G3 (Bethesda)">
        <title>Improved Reference Genome for Cyclotella cryptica CCMP332, a Model for Cell Wall Morphogenesis, Salinity Adaptation, and Lipid Production in Diatoms (Bacillariophyta).</title>
        <authorList>
            <person name="Roberts W.R."/>
            <person name="Downey K.M."/>
            <person name="Ruck E.C."/>
            <person name="Traller J.C."/>
            <person name="Alverson A.J."/>
        </authorList>
    </citation>
    <scope>NUCLEOTIDE SEQUENCE [LARGE SCALE GENOMIC DNA]</scope>
    <source>
        <strain evidence="2 3">CCMP332</strain>
    </source>
</reference>
<sequence length="194" mass="22097">MGCRCVPDVCPLAASSDITGRAVRRDDRSASETFLSMRLIAVTNKETFFDEPNRSTSKHTTTRSTRMMMTLHRIQWLLSLFLIVKQSYLTLVHSAFVSPTPRRDVPRTLGSELYLKRGGTKKKRDKGNLITLNKLAYRNYEVLETLEVGIALRGTEVKRYVKLALRVFDSDSYSRTHDPSRSPFKPSPTNVPSR</sequence>
<evidence type="ECO:0000256" key="1">
    <source>
        <dbReference type="SAM" id="MobiDB-lite"/>
    </source>
</evidence>
<protein>
    <submittedName>
        <fullName evidence="2">Uncharacterized protein</fullName>
    </submittedName>
</protein>
<evidence type="ECO:0000313" key="2">
    <source>
        <dbReference type="EMBL" id="KAL3787198.1"/>
    </source>
</evidence>
<gene>
    <name evidence="2" type="ORF">HJC23_010208</name>
</gene>
<dbReference type="SUPFAM" id="SSF74982">
    <property type="entry name" value="Small protein B (SmpB)"/>
    <property type="match status" value="1"/>
</dbReference>